<proteinExistence type="predicted"/>
<name>A0ABP6I6Q9_9ACTN</name>
<feature type="region of interest" description="Disordered" evidence="1">
    <location>
        <begin position="143"/>
        <end position="167"/>
    </location>
</feature>
<reference evidence="4" key="1">
    <citation type="journal article" date="2019" name="Int. J. Syst. Evol. Microbiol.">
        <title>The Global Catalogue of Microorganisms (GCM) 10K type strain sequencing project: providing services to taxonomists for standard genome sequencing and annotation.</title>
        <authorList>
            <consortium name="The Broad Institute Genomics Platform"/>
            <consortium name="The Broad Institute Genome Sequencing Center for Infectious Disease"/>
            <person name="Wu L."/>
            <person name="Ma J."/>
        </authorList>
    </citation>
    <scope>NUCLEOTIDE SEQUENCE [LARGE SCALE GENOMIC DNA]</scope>
    <source>
        <strain evidence="4">JCM 6242</strain>
    </source>
</reference>
<sequence>MKPWWKVALTAITTLSLSAGALTGPAQAAAPAVKVAAVKASPARYTGSCPASTVFSATVSVKGATRLTYRWVRSDGSKGAVKTVRAGASVTVRDQRTFTGTTRGWQAVQVLSPKKLTSKRAYFSVTCEGGPGDSVVVVRPKTEPAPPKASAEVTVSGSSGTCPTPGRTLTFTGTVRVSRVPAAVTYRWVDSDGGALGTERLWFSAKDSTRRTVTSSRTFLAGQSGTRWIEILDPDGKVLSTSGKAPYRVTCTPPSTPTPPPATATVSDLWVSPETYQGECVRPLEFTFKAVISASKATKVTYKWIRSDGTTVPGEADLRDGDLTKIISLPWQVADPTKVSGGSARVQITSPGNVTTAPVKFAITCVTLTISEAKVASPAQPYTGTCPVTVRTTATVTVTGGSAAVWYGWKYPGTSARAEVISGSKTFTMDWPVGATSTGSTAFHAATADGYNGTWKESAPITWSVTCKAAEPDGITVSEAKVTTWSRDPGPCTTQNPYQLTAAAMVTAPKGMTYPLTVSYRWRWDDGGYWHEEKLTFTEPGTQRAAHRWSASRSKAAKVWLEVLTPARVQGEAGEYSVTCDGKPPAPNPGGKILSVTNPTITPSAHTGPCPVDLKASATITVSAPISGPVEYVWQFDNDTSSPIQSVEFPSGGPLTKTVEWKNWRAVKTSGKVTGYLQVLTPNTAVSEPVSYSVTCA</sequence>
<comment type="caution">
    <text evidence="3">The sequence shown here is derived from an EMBL/GenBank/DDBJ whole genome shotgun (WGS) entry which is preliminary data.</text>
</comment>
<evidence type="ECO:0000256" key="1">
    <source>
        <dbReference type="SAM" id="MobiDB-lite"/>
    </source>
</evidence>
<keyword evidence="4" id="KW-1185">Reference proteome</keyword>
<keyword evidence="2" id="KW-0732">Signal</keyword>
<organism evidence="3 4">
    <name type="scientific">Streptosporangium fragile</name>
    <dbReference type="NCBI Taxonomy" id="46186"/>
    <lineage>
        <taxon>Bacteria</taxon>
        <taxon>Bacillati</taxon>
        <taxon>Actinomycetota</taxon>
        <taxon>Actinomycetes</taxon>
        <taxon>Streptosporangiales</taxon>
        <taxon>Streptosporangiaceae</taxon>
        <taxon>Streptosporangium</taxon>
    </lineage>
</organism>
<evidence type="ECO:0000256" key="2">
    <source>
        <dbReference type="SAM" id="SignalP"/>
    </source>
</evidence>
<protein>
    <recommendedName>
        <fullName evidence="5">Ig-like domain-containing protein</fullName>
    </recommendedName>
</protein>
<evidence type="ECO:0000313" key="3">
    <source>
        <dbReference type="EMBL" id="GAA2850079.1"/>
    </source>
</evidence>
<gene>
    <name evidence="3" type="ORF">GCM10010517_07570</name>
</gene>
<feature type="signal peptide" evidence="2">
    <location>
        <begin position="1"/>
        <end position="28"/>
    </location>
</feature>
<accession>A0ABP6I6Q9</accession>
<dbReference type="EMBL" id="BAAAVI010000003">
    <property type="protein sequence ID" value="GAA2850079.1"/>
    <property type="molecule type" value="Genomic_DNA"/>
</dbReference>
<dbReference type="RefSeq" id="WP_344967829.1">
    <property type="nucleotide sequence ID" value="NZ_BAAAVI010000003.1"/>
</dbReference>
<feature type="compositionally biased region" description="Polar residues" evidence="1">
    <location>
        <begin position="153"/>
        <end position="167"/>
    </location>
</feature>
<evidence type="ECO:0008006" key="5">
    <source>
        <dbReference type="Google" id="ProtNLM"/>
    </source>
</evidence>
<dbReference type="Proteomes" id="UP001500831">
    <property type="component" value="Unassembled WGS sequence"/>
</dbReference>
<evidence type="ECO:0000313" key="4">
    <source>
        <dbReference type="Proteomes" id="UP001500831"/>
    </source>
</evidence>
<feature type="chain" id="PRO_5045392161" description="Ig-like domain-containing protein" evidence="2">
    <location>
        <begin position="29"/>
        <end position="697"/>
    </location>
</feature>